<dbReference type="PANTHER" id="PTHR48081">
    <property type="entry name" value="AB HYDROLASE SUPERFAMILY PROTEIN C4A8.06C"/>
    <property type="match status" value="1"/>
</dbReference>
<feature type="domain" description="Alpha/beta hydrolase fold-3" evidence="3">
    <location>
        <begin position="89"/>
        <end position="295"/>
    </location>
</feature>
<keyword evidence="5" id="KW-1185">Reference proteome</keyword>
<dbReference type="SUPFAM" id="SSF53474">
    <property type="entry name" value="alpha/beta-Hydrolases"/>
    <property type="match status" value="1"/>
</dbReference>
<dbReference type="Gene3D" id="3.40.50.1820">
    <property type="entry name" value="alpha/beta hydrolase"/>
    <property type="match status" value="1"/>
</dbReference>
<dbReference type="PANTHER" id="PTHR48081:SF8">
    <property type="entry name" value="ALPHA_BETA HYDROLASE FOLD-3 DOMAIN-CONTAINING PROTEIN-RELATED"/>
    <property type="match status" value="1"/>
</dbReference>
<dbReference type="InterPro" id="IPR032710">
    <property type="entry name" value="NTF2-like_dom_sf"/>
</dbReference>
<evidence type="ECO:0000313" key="5">
    <source>
        <dbReference type="Proteomes" id="UP001236014"/>
    </source>
</evidence>
<proteinExistence type="predicted"/>
<evidence type="ECO:0000256" key="1">
    <source>
        <dbReference type="ARBA" id="ARBA00022801"/>
    </source>
</evidence>
<feature type="region of interest" description="Disordered" evidence="2">
    <location>
        <begin position="50"/>
        <end position="71"/>
    </location>
</feature>
<dbReference type="GO" id="GO:0016787">
    <property type="term" value="F:hydrolase activity"/>
    <property type="evidence" value="ECO:0007669"/>
    <property type="project" value="UniProtKB-KW"/>
</dbReference>
<dbReference type="InterPro" id="IPR050300">
    <property type="entry name" value="GDXG_lipolytic_enzyme"/>
</dbReference>
<dbReference type="KEGG" id="acab:QRX50_23740"/>
<dbReference type="Pfam" id="PF07366">
    <property type="entry name" value="SnoaL"/>
    <property type="match status" value="1"/>
</dbReference>
<dbReference type="InterPro" id="IPR013094">
    <property type="entry name" value="AB_hydrolase_3"/>
</dbReference>
<dbReference type="Pfam" id="PF07859">
    <property type="entry name" value="Abhydrolase_3"/>
    <property type="match status" value="1"/>
</dbReference>
<dbReference type="Proteomes" id="UP001236014">
    <property type="component" value="Chromosome"/>
</dbReference>
<evidence type="ECO:0000256" key="2">
    <source>
        <dbReference type="SAM" id="MobiDB-lite"/>
    </source>
</evidence>
<dbReference type="RefSeq" id="WP_285974099.1">
    <property type="nucleotide sequence ID" value="NZ_CP127294.1"/>
</dbReference>
<dbReference type="Gene3D" id="3.10.450.50">
    <property type="match status" value="1"/>
</dbReference>
<accession>A0A9Y2IQQ7</accession>
<dbReference type="SUPFAM" id="SSF54427">
    <property type="entry name" value="NTF2-like"/>
    <property type="match status" value="1"/>
</dbReference>
<evidence type="ECO:0000313" key="4">
    <source>
        <dbReference type="EMBL" id="WIX83550.1"/>
    </source>
</evidence>
<dbReference type="GO" id="GO:0030638">
    <property type="term" value="P:polyketide metabolic process"/>
    <property type="evidence" value="ECO:0007669"/>
    <property type="project" value="InterPro"/>
</dbReference>
<keyword evidence="1 4" id="KW-0378">Hydrolase</keyword>
<name>A0A9Y2IQQ7_9PSEU</name>
<dbReference type="InterPro" id="IPR009959">
    <property type="entry name" value="Cyclase_SnoaL-like"/>
</dbReference>
<dbReference type="EMBL" id="CP127294">
    <property type="protein sequence ID" value="WIX83550.1"/>
    <property type="molecule type" value="Genomic_DNA"/>
</dbReference>
<organism evidence="4 5">
    <name type="scientific">Amycolatopsis carbonis</name>
    <dbReference type="NCBI Taxonomy" id="715471"/>
    <lineage>
        <taxon>Bacteria</taxon>
        <taxon>Bacillati</taxon>
        <taxon>Actinomycetota</taxon>
        <taxon>Actinomycetes</taxon>
        <taxon>Pseudonocardiales</taxon>
        <taxon>Pseudonocardiaceae</taxon>
        <taxon>Amycolatopsis</taxon>
    </lineage>
</organism>
<dbReference type="InterPro" id="IPR029058">
    <property type="entry name" value="AB_hydrolase_fold"/>
</dbReference>
<sequence>MTDPTFDLRLQAVDPALLEAQREVNAVLAKMPHPDVRTPEGLAALRAGTAHNPGATDLSPTERHVDGPTGPLRLRVFTPPEPRAVLYRIHGGGWAGGAPEDDDLVNDRLARATGTVVVSPEYRLAPEATVGEQIEQTVAVARWLARHAVAEFGTGRLLIGGISAGAHLAAATLLALRDAGDPAFGAFAGAYLDCGIYDLGLSPSAAAATENSLVLTRSWIDGLPDLALPGHTPAQRRDSRLSPALADLTGFPPALLTVGDLDPLRDDAILLAARLRLAGRDARLEIWPEAPHAFTNMATPLGDVALDSAIAWINDLLDPPRTAPGPAAVVHRFVAEVINGGDLDVVDELSHDDLAWHAGSGGDLHGLEAYQAALRAAVGGAFSGMHLTVHDTLVDGDTVVLRFTNSGTHTGPFLGVAATGRHAAWSGIGIYTVRAGKIAEAWFGEDMLGLLRQLSTNEHSLG</sequence>
<protein>
    <submittedName>
        <fullName evidence="4">Alpha/beta hydrolase fold domain-containing protein</fullName>
    </submittedName>
</protein>
<dbReference type="AlphaFoldDB" id="A0A9Y2IQQ7"/>
<reference evidence="4 5" key="1">
    <citation type="submission" date="2023-06" db="EMBL/GenBank/DDBJ databases">
        <authorList>
            <person name="Oyuntsetseg B."/>
            <person name="Kim S.B."/>
        </authorList>
    </citation>
    <scope>NUCLEOTIDE SEQUENCE [LARGE SCALE GENOMIC DNA]</scope>
    <source>
        <strain evidence="4 5">2-15</strain>
    </source>
</reference>
<gene>
    <name evidence="4" type="ORF">QRX50_23740</name>
</gene>
<evidence type="ECO:0000259" key="3">
    <source>
        <dbReference type="Pfam" id="PF07859"/>
    </source>
</evidence>